<dbReference type="Proteomes" id="UP000447876">
    <property type="component" value="Unassembled WGS sequence"/>
</dbReference>
<sequence length="151" mass="17326">MRAIDKLPTAIKKEIRNTMEDMFERYHLSKYTLFQARESSVTASYEERPSGPTNVISDPTAQAAVHNADEPARRQAFCERIEQAVAQLPAEEREVITERYMNRDLPFDFTVYTQRLDPPISVGTYTKIRIRAFVLLALMLGIQVEGLQEVC</sequence>
<dbReference type="RefSeq" id="WP_155608935.1">
    <property type="nucleotide sequence ID" value="NZ_WNZW01000001.1"/>
</dbReference>
<dbReference type="AlphaFoldDB" id="A0A7X2YXC9"/>
<reference evidence="1 2" key="1">
    <citation type="submission" date="2019-11" db="EMBL/GenBank/DDBJ databases">
        <title>Draft genome sequences of five Paenibacillus species of dairy origin.</title>
        <authorList>
            <person name="Olajide A.M."/>
            <person name="Chen S."/>
            <person name="Lapointe G."/>
        </authorList>
    </citation>
    <scope>NUCLEOTIDE SEQUENCE [LARGE SCALE GENOMIC DNA]</scope>
    <source>
        <strain evidence="1 2">12CR55</strain>
    </source>
</reference>
<proteinExistence type="predicted"/>
<name>A0A7X2YXC9_9BACL</name>
<dbReference type="NCBIfam" id="TIGR01637">
    <property type="entry name" value="phage_arpU"/>
    <property type="match status" value="1"/>
</dbReference>
<dbReference type="InterPro" id="IPR006524">
    <property type="entry name" value="ArpU-like"/>
</dbReference>
<protein>
    <submittedName>
        <fullName evidence="1">Transcriptional regulator</fullName>
    </submittedName>
</protein>
<organism evidence="1 2">
    <name type="scientific">Paenibacillus woosongensis</name>
    <dbReference type="NCBI Taxonomy" id="307580"/>
    <lineage>
        <taxon>Bacteria</taxon>
        <taxon>Bacillati</taxon>
        <taxon>Bacillota</taxon>
        <taxon>Bacilli</taxon>
        <taxon>Bacillales</taxon>
        <taxon>Paenibacillaceae</taxon>
        <taxon>Paenibacillus</taxon>
    </lineage>
</organism>
<accession>A0A7X2YXC9</accession>
<gene>
    <name evidence="1" type="ORF">GNP95_00225</name>
</gene>
<evidence type="ECO:0000313" key="2">
    <source>
        <dbReference type="Proteomes" id="UP000447876"/>
    </source>
</evidence>
<comment type="caution">
    <text evidence="1">The sequence shown here is derived from an EMBL/GenBank/DDBJ whole genome shotgun (WGS) entry which is preliminary data.</text>
</comment>
<dbReference type="OrthoDB" id="1797434at2"/>
<dbReference type="EMBL" id="WNZW01000001">
    <property type="protein sequence ID" value="MUG43443.1"/>
    <property type="molecule type" value="Genomic_DNA"/>
</dbReference>
<evidence type="ECO:0000313" key="1">
    <source>
        <dbReference type="EMBL" id="MUG43443.1"/>
    </source>
</evidence>